<dbReference type="PANTHER" id="PTHR30118:SF15">
    <property type="entry name" value="TRANSCRIPTIONAL REGULATORY PROTEIN"/>
    <property type="match status" value="1"/>
</dbReference>
<dbReference type="Proteomes" id="UP000268051">
    <property type="component" value="Unassembled WGS sequence"/>
</dbReference>
<dbReference type="InterPro" id="IPR036388">
    <property type="entry name" value="WH-like_DNA-bd_sf"/>
</dbReference>
<evidence type="ECO:0000259" key="5">
    <source>
        <dbReference type="PROSITE" id="PS50931"/>
    </source>
</evidence>
<dbReference type="Gene3D" id="3.40.190.10">
    <property type="entry name" value="Periplasmic binding protein-like II"/>
    <property type="match status" value="2"/>
</dbReference>
<dbReference type="PANTHER" id="PTHR30118">
    <property type="entry name" value="HTH-TYPE TRANSCRIPTIONAL REGULATOR LEUO-RELATED"/>
    <property type="match status" value="1"/>
</dbReference>
<gene>
    <name evidence="6" type="ORF">EB837_16535</name>
</gene>
<keyword evidence="4" id="KW-0804">Transcription</keyword>
<protein>
    <submittedName>
        <fullName evidence="6">LysR family transcriptional regulator</fullName>
    </submittedName>
</protein>
<dbReference type="EMBL" id="RHFN01000018">
    <property type="protein sequence ID" value="ROU12404.1"/>
    <property type="molecule type" value="Genomic_DNA"/>
</dbReference>
<comment type="caution">
    <text evidence="6">The sequence shown here is derived from an EMBL/GenBank/DDBJ whole genome shotgun (WGS) entry which is preliminary data.</text>
</comment>
<dbReference type="InterPro" id="IPR050389">
    <property type="entry name" value="LysR-type_TF"/>
</dbReference>
<proteinExistence type="inferred from homology"/>
<evidence type="ECO:0000256" key="2">
    <source>
        <dbReference type="ARBA" id="ARBA00023015"/>
    </source>
</evidence>
<dbReference type="Gene3D" id="1.10.10.10">
    <property type="entry name" value="Winged helix-like DNA-binding domain superfamily/Winged helix DNA-binding domain"/>
    <property type="match status" value="1"/>
</dbReference>
<evidence type="ECO:0000313" key="6">
    <source>
        <dbReference type="EMBL" id="ROU12404.1"/>
    </source>
</evidence>
<comment type="similarity">
    <text evidence="1">Belongs to the LysR transcriptional regulatory family.</text>
</comment>
<dbReference type="GO" id="GO:0003700">
    <property type="term" value="F:DNA-binding transcription factor activity"/>
    <property type="evidence" value="ECO:0007669"/>
    <property type="project" value="InterPro"/>
</dbReference>
<organism evidence="6 7">
    <name type="scientific">Kluyvera ascorbata</name>
    <dbReference type="NCBI Taxonomy" id="51288"/>
    <lineage>
        <taxon>Bacteria</taxon>
        <taxon>Pseudomonadati</taxon>
        <taxon>Pseudomonadota</taxon>
        <taxon>Gammaproteobacteria</taxon>
        <taxon>Enterobacterales</taxon>
        <taxon>Enterobacteriaceae</taxon>
        <taxon>Kluyvera</taxon>
    </lineage>
</organism>
<dbReference type="CDD" id="cd08459">
    <property type="entry name" value="PBP2_DntR_NahR_LinR_like"/>
    <property type="match status" value="1"/>
</dbReference>
<dbReference type="Pfam" id="PF00126">
    <property type="entry name" value="HTH_1"/>
    <property type="match status" value="1"/>
</dbReference>
<dbReference type="SUPFAM" id="SSF46785">
    <property type="entry name" value="Winged helix' DNA-binding domain"/>
    <property type="match status" value="1"/>
</dbReference>
<dbReference type="SUPFAM" id="SSF53850">
    <property type="entry name" value="Periplasmic binding protein-like II"/>
    <property type="match status" value="1"/>
</dbReference>
<accession>A0A3N2RY36</accession>
<sequence>MSRLAEVDLNLLVLFRHMYNERHTGRVAEMMGLTQPSVSHAIKRLRTMLGDELFEKASRGMRPTPYAEAIAGDVDEILCALEKTLSYRNSFNPWESQREFRVAMTDLGEIYLLPRLMNLLSKEAPGVRITTVRDTAVPLKTEMENGGVDLAIGLLPQLEAGFYQRRLFDQRYVCLMRKDHPLSNQPFDEAAFREAQHIKVMAQDSGHKRIFELFAKAGIADQGQLCVPHFMAIPYILSETDFIVTVTEKLALQTAQRFGLVIRPLPYDLPTIQINLFWHSHVHQDAANTWLRRCFMRLFTE</sequence>
<evidence type="ECO:0000256" key="1">
    <source>
        <dbReference type="ARBA" id="ARBA00009437"/>
    </source>
</evidence>
<dbReference type="OrthoDB" id="8557381at2"/>
<name>A0A3N2RY36_9ENTR</name>
<dbReference type="InterPro" id="IPR005119">
    <property type="entry name" value="LysR_subst-bd"/>
</dbReference>
<dbReference type="GO" id="GO:0003677">
    <property type="term" value="F:DNA binding"/>
    <property type="evidence" value="ECO:0007669"/>
    <property type="project" value="UniProtKB-KW"/>
</dbReference>
<evidence type="ECO:0000256" key="4">
    <source>
        <dbReference type="ARBA" id="ARBA00023163"/>
    </source>
</evidence>
<dbReference type="PROSITE" id="PS50931">
    <property type="entry name" value="HTH_LYSR"/>
    <property type="match status" value="1"/>
</dbReference>
<reference evidence="6 7" key="1">
    <citation type="submission" date="2018-10" db="EMBL/GenBank/DDBJ databases">
        <title>Horizontal transference of carbapenem resistance between Klebsiella pneumoniae and Kluyvera ascorbata during abdominal infection: a case report.</title>
        <authorList>
            <person name="Raro O.H.F."/>
            <person name="Lima-Morales D."/>
            <person name="Barth A.L."/>
            <person name="Paim T.G.S."/>
            <person name="Mott M.P."/>
            <person name="Riche C.V.W."/>
            <person name="Teixeira U.F."/>
            <person name="Waechter F."/>
            <person name="Dias C.A.G."/>
        </authorList>
    </citation>
    <scope>NUCLEOTIDE SEQUENCE [LARGE SCALE GENOMIC DNA]</scope>
    <source>
        <strain evidence="6 7">OT2</strain>
    </source>
</reference>
<dbReference type="Pfam" id="PF03466">
    <property type="entry name" value="LysR_substrate"/>
    <property type="match status" value="1"/>
</dbReference>
<dbReference type="RefSeq" id="WP_123651923.1">
    <property type="nucleotide sequence ID" value="NZ_CAXTIH010000002.1"/>
</dbReference>
<feature type="domain" description="HTH lysR-type" evidence="5">
    <location>
        <begin position="7"/>
        <end position="64"/>
    </location>
</feature>
<keyword evidence="2" id="KW-0805">Transcription regulation</keyword>
<dbReference type="PRINTS" id="PR00039">
    <property type="entry name" value="HTHLYSR"/>
</dbReference>
<keyword evidence="3" id="KW-0238">DNA-binding</keyword>
<evidence type="ECO:0000256" key="3">
    <source>
        <dbReference type="ARBA" id="ARBA00023125"/>
    </source>
</evidence>
<evidence type="ECO:0000313" key="7">
    <source>
        <dbReference type="Proteomes" id="UP000268051"/>
    </source>
</evidence>
<dbReference type="AlphaFoldDB" id="A0A3N2RY36"/>
<dbReference type="InterPro" id="IPR000847">
    <property type="entry name" value="LysR_HTH_N"/>
</dbReference>
<dbReference type="InterPro" id="IPR036390">
    <property type="entry name" value="WH_DNA-bd_sf"/>
</dbReference>